<dbReference type="SUPFAM" id="SSF47413">
    <property type="entry name" value="lambda repressor-like DNA-binding domains"/>
    <property type="match status" value="1"/>
</dbReference>
<dbReference type="Gene3D" id="1.10.260.40">
    <property type="entry name" value="lambda repressor-like DNA-binding domains"/>
    <property type="match status" value="1"/>
</dbReference>
<name>A0A090DK94_MESPL</name>
<sequence length="260" mass="27513">MTKTSQSIGATSATDIAKLLAQAGPSQELAKLLMEINASGDAFKNVTRDPSRPKDTIKLALNATEIAKAISQIPPTQALAKQSADINASSEALKAVSKEYSRQDEAIRSSLDTRGISEALTSVNALADVSKRLTDAMPQVNLQLPDVSEFITTALPRTLPDAYLPRSSGSSDEDEGAGAASPRHGETDTLGLEIVSASDLGRLVRRAREGRHLSQQSFADLAGVGRRFLSELENGKATLELGKVLKVAHAAGISLLARER</sequence>
<dbReference type="GO" id="GO:0003677">
    <property type="term" value="F:DNA binding"/>
    <property type="evidence" value="ECO:0007669"/>
    <property type="project" value="InterPro"/>
</dbReference>
<dbReference type="EMBL" id="CCMZ01000007">
    <property type="protein sequence ID" value="CDX14288.1"/>
    <property type="molecule type" value="Genomic_DNA"/>
</dbReference>
<reference evidence="4" key="1">
    <citation type="submission" date="2014-08" db="EMBL/GenBank/DDBJ databases">
        <authorList>
            <person name="Moulin L."/>
        </authorList>
    </citation>
    <scope>NUCLEOTIDE SEQUENCE [LARGE SCALE GENOMIC DNA]</scope>
</reference>
<dbReference type="InterPro" id="IPR001387">
    <property type="entry name" value="Cro/C1-type_HTH"/>
</dbReference>
<evidence type="ECO:0000256" key="1">
    <source>
        <dbReference type="SAM" id="MobiDB-lite"/>
    </source>
</evidence>
<protein>
    <submittedName>
        <fullName evidence="3">Uncharacterized HTH-type transcriptional regulator y4mF (Modular protein)</fullName>
    </submittedName>
</protein>
<dbReference type="AlphaFoldDB" id="A0A090DK94"/>
<feature type="region of interest" description="Disordered" evidence="1">
    <location>
        <begin position="161"/>
        <end position="190"/>
    </location>
</feature>
<dbReference type="Proteomes" id="UP000045285">
    <property type="component" value="Unassembled WGS sequence"/>
</dbReference>
<dbReference type="SMART" id="SM00530">
    <property type="entry name" value="HTH_XRE"/>
    <property type="match status" value="1"/>
</dbReference>
<evidence type="ECO:0000313" key="3">
    <source>
        <dbReference type="EMBL" id="CDX14288.1"/>
    </source>
</evidence>
<proteinExistence type="predicted"/>
<accession>A0A090DK94</accession>
<feature type="domain" description="HTH cro/C1-type" evidence="2">
    <location>
        <begin position="204"/>
        <end position="258"/>
    </location>
</feature>
<evidence type="ECO:0000313" key="4">
    <source>
        <dbReference type="Proteomes" id="UP000045285"/>
    </source>
</evidence>
<dbReference type="PROSITE" id="PS50943">
    <property type="entry name" value="HTH_CROC1"/>
    <property type="match status" value="1"/>
</dbReference>
<organism evidence="3 4">
    <name type="scientific">Mesorhizobium plurifarium</name>
    <dbReference type="NCBI Taxonomy" id="69974"/>
    <lineage>
        <taxon>Bacteria</taxon>
        <taxon>Pseudomonadati</taxon>
        <taxon>Pseudomonadota</taxon>
        <taxon>Alphaproteobacteria</taxon>
        <taxon>Hyphomicrobiales</taxon>
        <taxon>Phyllobacteriaceae</taxon>
        <taxon>Mesorhizobium</taxon>
    </lineage>
</organism>
<keyword evidence="4" id="KW-1185">Reference proteome</keyword>
<evidence type="ECO:0000259" key="2">
    <source>
        <dbReference type="PROSITE" id="PS50943"/>
    </source>
</evidence>
<dbReference type="Pfam" id="PF01381">
    <property type="entry name" value="HTH_3"/>
    <property type="match status" value="1"/>
</dbReference>
<dbReference type="InterPro" id="IPR010982">
    <property type="entry name" value="Lambda_DNA-bd_dom_sf"/>
</dbReference>
<dbReference type="CDD" id="cd00093">
    <property type="entry name" value="HTH_XRE"/>
    <property type="match status" value="1"/>
</dbReference>
<gene>
    <name evidence="3" type="ORF">MPL3356_150288</name>
</gene>